<proteinExistence type="inferred from homology"/>
<dbReference type="EMBL" id="ML996090">
    <property type="protein sequence ID" value="KAF2150221.1"/>
    <property type="molecule type" value="Genomic_DNA"/>
</dbReference>
<feature type="domain" description="Rhodopsin" evidence="7">
    <location>
        <begin position="28"/>
        <end position="262"/>
    </location>
</feature>
<name>A0A9P4MJX3_9PEZI</name>
<dbReference type="PANTHER" id="PTHR33048:SF47">
    <property type="entry name" value="INTEGRAL MEMBRANE PROTEIN-RELATED"/>
    <property type="match status" value="1"/>
</dbReference>
<evidence type="ECO:0000256" key="2">
    <source>
        <dbReference type="ARBA" id="ARBA00022692"/>
    </source>
</evidence>
<dbReference type="AlphaFoldDB" id="A0A9P4MJX3"/>
<dbReference type="Pfam" id="PF20684">
    <property type="entry name" value="Fung_rhodopsin"/>
    <property type="match status" value="1"/>
</dbReference>
<keyword evidence="4 6" id="KW-0472">Membrane</keyword>
<dbReference type="OrthoDB" id="408702at2759"/>
<feature type="transmembrane region" description="Helical" evidence="6">
    <location>
        <begin position="202"/>
        <end position="223"/>
    </location>
</feature>
<evidence type="ECO:0000313" key="8">
    <source>
        <dbReference type="EMBL" id="KAF2150221.1"/>
    </source>
</evidence>
<keyword evidence="2 6" id="KW-0812">Transmembrane</keyword>
<evidence type="ECO:0000256" key="5">
    <source>
        <dbReference type="ARBA" id="ARBA00038359"/>
    </source>
</evidence>
<evidence type="ECO:0000256" key="3">
    <source>
        <dbReference type="ARBA" id="ARBA00022989"/>
    </source>
</evidence>
<feature type="transmembrane region" description="Helical" evidence="6">
    <location>
        <begin position="12"/>
        <end position="32"/>
    </location>
</feature>
<evidence type="ECO:0000259" key="7">
    <source>
        <dbReference type="Pfam" id="PF20684"/>
    </source>
</evidence>
<dbReference type="PANTHER" id="PTHR33048">
    <property type="entry name" value="PTH11-LIKE INTEGRAL MEMBRANE PROTEIN (AFU_ORTHOLOGUE AFUA_5G11245)"/>
    <property type="match status" value="1"/>
</dbReference>
<evidence type="ECO:0000256" key="1">
    <source>
        <dbReference type="ARBA" id="ARBA00004141"/>
    </source>
</evidence>
<protein>
    <recommendedName>
        <fullName evidence="7">Rhodopsin domain-containing protein</fullName>
    </recommendedName>
</protein>
<feature type="transmembrane region" description="Helical" evidence="6">
    <location>
        <begin position="121"/>
        <end position="149"/>
    </location>
</feature>
<comment type="similarity">
    <text evidence="5">Belongs to the SAT4 family.</text>
</comment>
<dbReference type="InterPro" id="IPR052337">
    <property type="entry name" value="SAT4-like"/>
</dbReference>
<reference evidence="8" key="1">
    <citation type="journal article" date="2020" name="Stud. Mycol.">
        <title>101 Dothideomycetes genomes: a test case for predicting lifestyles and emergence of pathogens.</title>
        <authorList>
            <person name="Haridas S."/>
            <person name="Albert R."/>
            <person name="Binder M."/>
            <person name="Bloem J."/>
            <person name="Labutti K."/>
            <person name="Salamov A."/>
            <person name="Andreopoulos B."/>
            <person name="Baker S."/>
            <person name="Barry K."/>
            <person name="Bills G."/>
            <person name="Bluhm B."/>
            <person name="Cannon C."/>
            <person name="Castanera R."/>
            <person name="Culley D."/>
            <person name="Daum C."/>
            <person name="Ezra D."/>
            <person name="Gonzalez J."/>
            <person name="Henrissat B."/>
            <person name="Kuo A."/>
            <person name="Liang C."/>
            <person name="Lipzen A."/>
            <person name="Lutzoni F."/>
            <person name="Magnuson J."/>
            <person name="Mondo S."/>
            <person name="Nolan M."/>
            <person name="Ohm R."/>
            <person name="Pangilinan J."/>
            <person name="Park H.-J."/>
            <person name="Ramirez L."/>
            <person name="Alfaro M."/>
            <person name="Sun H."/>
            <person name="Tritt A."/>
            <person name="Yoshinaga Y."/>
            <person name="Zwiers L.-H."/>
            <person name="Turgeon B."/>
            <person name="Goodwin S."/>
            <person name="Spatafora J."/>
            <person name="Crous P."/>
            <person name="Grigoriev I."/>
        </authorList>
    </citation>
    <scope>NUCLEOTIDE SEQUENCE</scope>
    <source>
        <strain evidence="8">CBS 260.36</strain>
    </source>
</reference>
<accession>A0A9P4MJX3</accession>
<comment type="caution">
    <text evidence="8">The sequence shown here is derived from an EMBL/GenBank/DDBJ whole genome shotgun (WGS) entry which is preliminary data.</text>
</comment>
<sequence length="330" mass="35876">MDIIKNEVHSLVTTFIGFEAITIPILLLRLWTRGVILRKVGADDYAILAAWIIFTATFAITSEIPSMVDDLMHGRVTSFNNLEMTIKAIIILYLIAMALIKISLGAFFFRIFTVVHVRQRVMIAVLVIITALWSIVLAIISAVTCGATSGLLGAGNSCGIWMIYGRLSLAWSVFNTFGDLFFAVLSIITLWNIQMTRQTKLLTCFILVLGTLGGVASFIRAYIMAFAETNIQQDFATGRWSVVEMGMGLLAPSLACLHPLATKIFGPMRAVTIPTEGRAYSAGTAESHASEGRLRLVSVVSNMLKGGKAPTINTIYIGDPLAPRGHSDAV</sequence>
<feature type="transmembrane region" description="Helical" evidence="6">
    <location>
        <begin position="84"/>
        <end position="109"/>
    </location>
</feature>
<keyword evidence="9" id="KW-1185">Reference proteome</keyword>
<dbReference type="Proteomes" id="UP000799439">
    <property type="component" value="Unassembled WGS sequence"/>
</dbReference>
<dbReference type="InterPro" id="IPR049326">
    <property type="entry name" value="Rhodopsin_dom_fungi"/>
</dbReference>
<organism evidence="8 9">
    <name type="scientific">Myriangium duriaei CBS 260.36</name>
    <dbReference type="NCBI Taxonomy" id="1168546"/>
    <lineage>
        <taxon>Eukaryota</taxon>
        <taxon>Fungi</taxon>
        <taxon>Dikarya</taxon>
        <taxon>Ascomycota</taxon>
        <taxon>Pezizomycotina</taxon>
        <taxon>Dothideomycetes</taxon>
        <taxon>Dothideomycetidae</taxon>
        <taxon>Myriangiales</taxon>
        <taxon>Myriangiaceae</taxon>
        <taxon>Myriangium</taxon>
    </lineage>
</organism>
<gene>
    <name evidence="8" type="ORF">K461DRAFT_296595</name>
</gene>
<dbReference type="GO" id="GO:0016020">
    <property type="term" value="C:membrane"/>
    <property type="evidence" value="ECO:0007669"/>
    <property type="project" value="UniProtKB-SubCell"/>
</dbReference>
<feature type="transmembrane region" description="Helical" evidence="6">
    <location>
        <begin position="44"/>
        <end position="64"/>
    </location>
</feature>
<comment type="subcellular location">
    <subcellularLocation>
        <location evidence="1">Membrane</location>
        <topology evidence="1">Multi-pass membrane protein</topology>
    </subcellularLocation>
</comment>
<keyword evidence="3 6" id="KW-1133">Transmembrane helix</keyword>
<evidence type="ECO:0000313" key="9">
    <source>
        <dbReference type="Proteomes" id="UP000799439"/>
    </source>
</evidence>
<evidence type="ECO:0000256" key="6">
    <source>
        <dbReference type="SAM" id="Phobius"/>
    </source>
</evidence>
<feature type="transmembrane region" description="Helical" evidence="6">
    <location>
        <begin position="169"/>
        <end position="190"/>
    </location>
</feature>
<evidence type="ECO:0000256" key="4">
    <source>
        <dbReference type="ARBA" id="ARBA00023136"/>
    </source>
</evidence>